<feature type="domain" description="Peptidase M28" evidence="1">
    <location>
        <begin position="100"/>
        <end position="295"/>
    </location>
</feature>
<evidence type="ECO:0000313" key="2">
    <source>
        <dbReference type="EMBL" id="GAA0724429.1"/>
    </source>
</evidence>
<dbReference type="PANTHER" id="PTHR12147:SF26">
    <property type="entry name" value="PEPTIDASE M28 DOMAIN-CONTAINING PROTEIN"/>
    <property type="match status" value="1"/>
</dbReference>
<evidence type="ECO:0000259" key="1">
    <source>
        <dbReference type="Pfam" id="PF04389"/>
    </source>
</evidence>
<dbReference type="InterPro" id="IPR045175">
    <property type="entry name" value="M28_fam"/>
</dbReference>
<evidence type="ECO:0000313" key="3">
    <source>
        <dbReference type="Proteomes" id="UP001501758"/>
    </source>
</evidence>
<dbReference type="Gene3D" id="3.40.630.10">
    <property type="entry name" value="Zn peptidases"/>
    <property type="match status" value="1"/>
</dbReference>
<dbReference type="CDD" id="cd03877">
    <property type="entry name" value="M28_like"/>
    <property type="match status" value="1"/>
</dbReference>
<name>A0ABN1IZ96_9FLAO</name>
<keyword evidence="3" id="KW-1185">Reference proteome</keyword>
<dbReference type="InterPro" id="IPR007484">
    <property type="entry name" value="Peptidase_M28"/>
</dbReference>
<organism evidence="2 3">
    <name type="scientific">Aquimarina litoralis</name>
    <dbReference type="NCBI Taxonomy" id="584605"/>
    <lineage>
        <taxon>Bacteria</taxon>
        <taxon>Pseudomonadati</taxon>
        <taxon>Bacteroidota</taxon>
        <taxon>Flavobacteriia</taxon>
        <taxon>Flavobacteriales</taxon>
        <taxon>Flavobacteriaceae</taxon>
        <taxon>Aquimarina</taxon>
    </lineage>
</organism>
<protein>
    <submittedName>
        <fullName evidence="2">M20/M25/M40 family metallo-hydrolase</fullName>
    </submittedName>
</protein>
<dbReference type="Proteomes" id="UP001501758">
    <property type="component" value="Unassembled WGS sequence"/>
</dbReference>
<sequence>MKEVKKQNMKRIALFIIAIVFINCKQVTTAQSSESKIKASEVETIMNFLASDELEGRDTGSEGLKKAAKYIEDIFKNSGISPYFDTYLPSFDAKGTETYNVVGYLKGTDPDLANEFVIVGAHFDHIGKGKEVNGDTIANGANDNAAGSTAVISLAKYFAEAKDNKRSVLFVLFGAEEKGLLGSKHLAKVLKEKNLNLYTMVNFEMIGVPLNNKSYKAYITGYEISNMAEKMNEYAGKELIGFLPKAKEFQLFRRSDNYPFHKEFNVPCQTISTFDFTNYDYYHHVDDEVSEMNFEFMAELINDCIPVMTNILNSKTQEIKLK</sequence>
<gene>
    <name evidence="2" type="ORF">GCM10009430_28800</name>
</gene>
<dbReference type="Pfam" id="PF04389">
    <property type="entry name" value="Peptidase_M28"/>
    <property type="match status" value="1"/>
</dbReference>
<reference evidence="2 3" key="1">
    <citation type="journal article" date="2019" name="Int. J. Syst. Evol. Microbiol.">
        <title>The Global Catalogue of Microorganisms (GCM) 10K type strain sequencing project: providing services to taxonomists for standard genome sequencing and annotation.</title>
        <authorList>
            <consortium name="The Broad Institute Genomics Platform"/>
            <consortium name="The Broad Institute Genome Sequencing Center for Infectious Disease"/>
            <person name="Wu L."/>
            <person name="Ma J."/>
        </authorList>
    </citation>
    <scope>NUCLEOTIDE SEQUENCE [LARGE SCALE GENOMIC DNA]</scope>
    <source>
        <strain evidence="2 3">JCM 15974</strain>
    </source>
</reference>
<dbReference type="PANTHER" id="PTHR12147">
    <property type="entry name" value="METALLOPEPTIDASE M28 FAMILY MEMBER"/>
    <property type="match status" value="1"/>
</dbReference>
<proteinExistence type="predicted"/>
<dbReference type="SUPFAM" id="SSF53187">
    <property type="entry name" value="Zn-dependent exopeptidases"/>
    <property type="match status" value="1"/>
</dbReference>
<comment type="caution">
    <text evidence="2">The sequence shown here is derived from an EMBL/GenBank/DDBJ whole genome shotgun (WGS) entry which is preliminary data.</text>
</comment>
<dbReference type="EMBL" id="BAAAGE010000003">
    <property type="protein sequence ID" value="GAA0724429.1"/>
    <property type="molecule type" value="Genomic_DNA"/>
</dbReference>
<accession>A0ABN1IZ96</accession>